<organism evidence="1 2">
    <name type="scientific">Verticillium longisporum</name>
    <name type="common">Verticillium dahliae var. longisporum</name>
    <dbReference type="NCBI Taxonomy" id="100787"/>
    <lineage>
        <taxon>Eukaryota</taxon>
        <taxon>Fungi</taxon>
        <taxon>Dikarya</taxon>
        <taxon>Ascomycota</taxon>
        <taxon>Pezizomycotina</taxon>
        <taxon>Sordariomycetes</taxon>
        <taxon>Hypocreomycetidae</taxon>
        <taxon>Glomerellales</taxon>
        <taxon>Plectosphaerellaceae</taxon>
        <taxon>Verticillium</taxon>
    </lineage>
</organism>
<evidence type="ECO:0000313" key="2">
    <source>
        <dbReference type="Proteomes" id="UP000044602"/>
    </source>
</evidence>
<dbReference type="Proteomes" id="UP000044602">
    <property type="component" value="Unassembled WGS sequence"/>
</dbReference>
<proteinExistence type="predicted"/>
<name>A0A0G4N4K5_VERLO</name>
<evidence type="ECO:0000313" key="1">
    <source>
        <dbReference type="EMBL" id="CRK41393.1"/>
    </source>
</evidence>
<keyword evidence="2" id="KW-1185">Reference proteome</keyword>
<gene>
    <name evidence="1" type="ORF">BN1708_001764</name>
</gene>
<reference evidence="2" key="1">
    <citation type="submission" date="2015-05" db="EMBL/GenBank/DDBJ databases">
        <authorList>
            <person name="Fogelqvist Johan"/>
        </authorList>
    </citation>
    <scope>NUCLEOTIDE SEQUENCE [LARGE SCALE GENOMIC DNA]</scope>
</reference>
<dbReference type="AlphaFoldDB" id="A0A0G4N4K5"/>
<dbReference type="EMBL" id="CVQH01026971">
    <property type="protein sequence ID" value="CRK41393.1"/>
    <property type="molecule type" value="Genomic_DNA"/>
</dbReference>
<protein>
    <submittedName>
        <fullName evidence="1">Uncharacterized protein</fullName>
    </submittedName>
</protein>
<accession>A0A0G4N4K5</accession>
<sequence>MFGVLRLQGPNATDQLTREAADEAGLDTRGSPVKGSWRVADAERRLCGAALEGSAACADRGGSIAGRRGKKVRACRLKKSMLWELGRRGFGELLVYENVSVGIQWVSELLDLQAWAARHDCAVGGCDGSDSRRRCAGARSRCGVADMDRLRTDVWATNCRHSFRSDGRAIAPDGFLDELELLSYHDATCVEAKDPSAGLARQRQVSEL</sequence>